<keyword evidence="2" id="KW-1185">Reference proteome</keyword>
<proteinExistence type="predicted"/>
<protein>
    <submittedName>
        <fullName evidence="1">Uncharacterized protein</fullName>
    </submittedName>
</protein>
<evidence type="ECO:0000313" key="1">
    <source>
        <dbReference type="EMBL" id="KAI8421465.1"/>
    </source>
</evidence>
<evidence type="ECO:0000313" key="2">
    <source>
        <dbReference type="Proteomes" id="UP001064048"/>
    </source>
</evidence>
<organism evidence="1 2">
    <name type="scientific">Choristoneura fumiferana</name>
    <name type="common">Spruce budworm moth</name>
    <name type="synonym">Archips fumiferana</name>
    <dbReference type="NCBI Taxonomy" id="7141"/>
    <lineage>
        <taxon>Eukaryota</taxon>
        <taxon>Metazoa</taxon>
        <taxon>Ecdysozoa</taxon>
        <taxon>Arthropoda</taxon>
        <taxon>Hexapoda</taxon>
        <taxon>Insecta</taxon>
        <taxon>Pterygota</taxon>
        <taxon>Neoptera</taxon>
        <taxon>Endopterygota</taxon>
        <taxon>Lepidoptera</taxon>
        <taxon>Glossata</taxon>
        <taxon>Ditrysia</taxon>
        <taxon>Tortricoidea</taxon>
        <taxon>Tortricidae</taxon>
        <taxon>Tortricinae</taxon>
        <taxon>Choristoneura</taxon>
    </lineage>
</organism>
<reference evidence="1 2" key="1">
    <citation type="journal article" date="2022" name="Genome Biol. Evol.">
        <title>The Spruce Budworm Genome: Reconstructing the Evolutionary History of Antifreeze Proteins.</title>
        <authorList>
            <person name="Beliveau C."/>
            <person name="Gagne P."/>
            <person name="Picq S."/>
            <person name="Vernygora O."/>
            <person name="Keeling C.I."/>
            <person name="Pinkney K."/>
            <person name="Doucet D."/>
            <person name="Wen F."/>
            <person name="Johnston J.S."/>
            <person name="Maaroufi H."/>
            <person name="Boyle B."/>
            <person name="Laroche J."/>
            <person name="Dewar K."/>
            <person name="Juretic N."/>
            <person name="Blackburn G."/>
            <person name="Nisole A."/>
            <person name="Brunet B."/>
            <person name="Brandao M."/>
            <person name="Lumley L."/>
            <person name="Duan J."/>
            <person name="Quan G."/>
            <person name="Lucarotti C.J."/>
            <person name="Roe A.D."/>
            <person name="Sperling F.A.H."/>
            <person name="Levesque R.C."/>
            <person name="Cusson M."/>
        </authorList>
    </citation>
    <scope>NUCLEOTIDE SEQUENCE [LARGE SCALE GENOMIC DNA]</scope>
    <source>
        <strain evidence="1">Glfc:IPQL:Cfum</strain>
    </source>
</reference>
<sequence>MTGSCYVAQCLKLEALINFVHLQHEIVEPLAIGETRIEICMAALAAGVRECIQISILVSPRRNRPERVATWTHRGNRPRNARVRARDARSGAPRPAQAPLVQRTKRKTLSVK</sequence>
<comment type="caution">
    <text evidence="1">The sequence shown here is derived from an EMBL/GenBank/DDBJ whole genome shotgun (WGS) entry which is preliminary data.</text>
</comment>
<dbReference type="Proteomes" id="UP001064048">
    <property type="component" value="Chromosome 16"/>
</dbReference>
<accession>A0ACC0JBH9</accession>
<name>A0ACC0JBH9_CHOFU</name>
<dbReference type="EMBL" id="CM046116">
    <property type="protein sequence ID" value="KAI8421465.1"/>
    <property type="molecule type" value="Genomic_DNA"/>
</dbReference>
<gene>
    <name evidence="1" type="ORF">MSG28_009521</name>
</gene>